<evidence type="ECO:0000313" key="1">
    <source>
        <dbReference type="EMBL" id="SBP07473.1"/>
    </source>
</evidence>
<dbReference type="AlphaFoldDB" id="A0A1A7WP03"/>
<dbReference type="EMBL" id="HADW01006073">
    <property type="protein sequence ID" value="SBP07473.1"/>
    <property type="molecule type" value="Transcribed_RNA"/>
</dbReference>
<name>A0A1A7WP03_9TELE</name>
<reference evidence="1" key="1">
    <citation type="submission" date="2016-05" db="EMBL/GenBank/DDBJ databases">
        <authorList>
            <person name="Lavstsen T."/>
            <person name="Jespersen J.S."/>
        </authorList>
    </citation>
    <scope>NUCLEOTIDE SEQUENCE</scope>
    <source>
        <tissue evidence="1">Brain</tissue>
    </source>
</reference>
<accession>A0A1A7WP03</accession>
<reference evidence="1" key="2">
    <citation type="submission" date="2016-06" db="EMBL/GenBank/DDBJ databases">
        <title>The genome of a short-lived fish provides insights into sex chromosome evolution and the genetic control of aging.</title>
        <authorList>
            <person name="Reichwald K."/>
            <person name="Felder M."/>
            <person name="Petzold A."/>
            <person name="Koch P."/>
            <person name="Groth M."/>
            <person name="Platzer M."/>
        </authorList>
    </citation>
    <scope>NUCLEOTIDE SEQUENCE</scope>
    <source>
        <tissue evidence="1">Brain</tissue>
    </source>
</reference>
<feature type="non-terminal residue" evidence="1">
    <location>
        <position position="102"/>
    </location>
</feature>
<feature type="non-terminal residue" evidence="1">
    <location>
        <position position="1"/>
    </location>
</feature>
<proteinExistence type="predicted"/>
<protein>
    <submittedName>
        <fullName evidence="1">Uncharacterized protein</fullName>
    </submittedName>
</protein>
<gene>
    <name evidence="1" type="primary">BX511006.1</name>
</gene>
<organism evidence="1">
    <name type="scientific">Iconisemion striatum</name>
    <dbReference type="NCBI Taxonomy" id="60296"/>
    <lineage>
        <taxon>Eukaryota</taxon>
        <taxon>Metazoa</taxon>
        <taxon>Chordata</taxon>
        <taxon>Craniata</taxon>
        <taxon>Vertebrata</taxon>
        <taxon>Euteleostomi</taxon>
        <taxon>Actinopterygii</taxon>
        <taxon>Neopterygii</taxon>
        <taxon>Teleostei</taxon>
        <taxon>Neoteleostei</taxon>
        <taxon>Acanthomorphata</taxon>
        <taxon>Ovalentaria</taxon>
        <taxon>Atherinomorphae</taxon>
        <taxon>Cyprinodontiformes</taxon>
        <taxon>Nothobranchiidae</taxon>
        <taxon>Iconisemion</taxon>
    </lineage>
</organism>
<sequence length="102" mass="11447">VPHTENSCRIFVADVHRVHQLLYAAAFHPQAEHEEQQPQAQIPGHQVHHRHHAVLLPLLDAQPRHHSVERPGQAELCALGQGLLHSPHVRVPAHRVPGAHQQ</sequence>